<reference evidence="2" key="1">
    <citation type="submission" date="2023-04" db="EMBL/GenBank/DDBJ databases">
        <title>Aspergillus oryzae NBRC 4228.</title>
        <authorList>
            <person name="Ichikawa N."/>
            <person name="Sato H."/>
            <person name="Tonouchi N."/>
        </authorList>
    </citation>
    <scope>NUCLEOTIDE SEQUENCE</scope>
    <source>
        <strain evidence="2">NBRC 4228</strain>
    </source>
</reference>
<evidence type="ECO:0000313" key="2">
    <source>
        <dbReference type="EMBL" id="GMG32609.1"/>
    </source>
</evidence>
<feature type="compositionally biased region" description="Acidic residues" evidence="1">
    <location>
        <begin position="92"/>
        <end position="101"/>
    </location>
</feature>
<gene>
    <name evidence="2" type="ORF">Aory04_000830200</name>
</gene>
<name>A0AAN4YMT2_ASPOZ</name>
<proteinExistence type="predicted"/>
<sequence length="121" mass="13220">MNTIPELPQTAIEGPWGSGVVYSTIPRQVQRTYNIQNTKMPHSVSPGESPSHRNDEEVLPDAPPTDATPSGPEEKESEATENDTKDRLADLLFDDDDDDEFPASSAPDTKNENPASRDAVE</sequence>
<feature type="region of interest" description="Disordered" evidence="1">
    <location>
        <begin position="32"/>
        <end position="121"/>
    </location>
</feature>
<protein>
    <submittedName>
        <fullName evidence="2">Unnamed protein product</fullName>
    </submittedName>
</protein>
<evidence type="ECO:0000313" key="3">
    <source>
        <dbReference type="Proteomes" id="UP001165205"/>
    </source>
</evidence>
<feature type="compositionally biased region" description="Basic and acidic residues" evidence="1">
    <location>
        <begin position="72"/>
        <end position="89"/>
    </location>
</feature>
<dbReference type="Proteomes" id="UP001165205">
    <property type="component" value="Unassembled WGS sequence"/>
</dbReference>
<comment type="caution">
    <text evidence="2">The sequence shown here is derived from an EMBL/GenBank/DDBJ whole genome shotgun (WGS) entry which is preliminary data.</text>
</comment>
<organism evidence="2 3">
    <name type="scientific">Aspergillus oryzae</name>
    <name type="common">Yellow koji mold</name>
    <dbReference type="NCBI Taxonomy" id="5062"/>
    <lineage>
        <taxon>Eukaryota</taxon>
        <taxon>Fungi</taxon>
        <taxon>Dikarya</taxon>
        <taxon>Ascomycota</taxon>
        <taxon>Pezizomycotina</taxon>
        <taxon>Eurotiomycetes</taxon>
        <taxon>Eurotiomycetidae</taxon>
        <taxon>Eurotiales</taxon>
        <taxon>Aspergillaceae</taxon>
        <taxon>Aspergillus</taxon>
        <taxon>Aspergillus subgen. Circumdati</taxon>
    </lineage>
</organism>
<dbReference type="EMBL" id="BSYA01000104">
    <property type="protein sequence ID" value="GMG32609.1"/>
    <property type="molecule type" value="Genomic_DNA"/>
</dbReference>
<dbReference type="AlphaFoldDB" id="A0AAN4YMT2"/>
<evidence type="ECO:0000256" key="1">
    <source>
        <dbReference type="SAM" id="MobiDB-lite"/>
    </source>
</evidence>
<accession>A0AAN4YMT2</accession>